<dbReference type="Proteomes" id="UP000070366">
    <property type="component" value="Unassembled WGS sequence"/>
</dbReference>
<keyword evidence="3" id="KW-1185">Reference proteome</keyword>
<evidence type="ECO:0000313" key="3">
    <source>
        <dbReference type="Proteomes" id="UP000070366"/>
    </source>
</evidence>
<reference evidence="2 3" key="1">
    <citation type="submission" date="2016-02" db="EMBL/GenBank/DDBJ databases">
        <authorList>
            <person name="Wen L."/>
            <person name="He K."/>
            <person name="Yang H."/>
        </authorList>
    </citation>
    <scope>NUCLEOTIDE SEQUENCE [LARGE SCALE GENOMIC DNA]</scope>
    <source>
        <strain evidence="2 3">DSM 22607</strain>
    </source>
</reference>
<dbReference type="KEGG" id="cmiu:B1H56_09515"/>
<dbReference type="STRING" id="626937.HMPREF3293_00120"/>
<organism evidence="2 3">
    <name type="scientific">Christensenella minuta</name>
    <dbReference type="NCBI Taxonomy" id="626937"/>
    <lineage>
        <taxon>Bacteria</taxon>
        <taxon>Bacillati</taxon>
        <taxon>Bacillota</taxon>
        <taxon>Clostridia</taxon>
        <taxon>Christensenellales</taxon>
        <taxon>Christensenellaceae</taxon>
        <taxon>Christensenella</taxon>
    </lineage>
</organism>
<dbReference type="OrthoDB" id="2088468at2"/>
<dbReference type="AlphaFoldDB" id="A0A136Q8M2"/>
<accession>A0A136Q8M2</accession>
<feature type="domain" description="Distal tail protein N-terminal" evidence="1">
    <location>
        <begin position="1"/>
        <end position="127"/>
    </location>
</feature>
<dbReference type="InterPro" id="IPR031899">
    <property type="entry name" value="Dit_N"/>
</dbReference>
<comment type="caution">
    <text evidence="2">The sequence shown here is derived from an EMBL/GenBank/DDBJ whole genome shotgun (WGS) entry which is preliminary data.</text>
</comment>
<evidence type="ECO:0000259" key="1">
    <source>
        <dbReference type="Pfam" id="PF16774"/>
    </source>
</evidence>
<protein>
    <recommendedName>
        <fullName evidence="1">Distal tail protein N-terminal domain-containing protein</fullName>
    </recommendedName>
</protein>
<sequence>MRKLYLVDGTGRERSLQSDIEFMWEPSGLGFAENREYAQVEYGFFIESSKDFEQPEIGGTLVFWSKTQEPYQTYHEFVDWVQGAQDMQLKYVPYPGRELYMDVSLDGLERTEKTLYGTLECPVVFHGTSPYHKKNPLTFLFQTDSTVNPMRFTFKFPFKFSDSGAGDAQVFTPQGHFPAAMELTVNGPCSNIYFKAEDNATGELIGALDLSGVSVEAGDRIYYSSRPNADGVWKVSGNTRTDLVESLNENVANFFTLPVGKEVRATLAADTAPAYGKVTRIGGNSVQEAGENMPSPEHPSEIESVGDGGAIDITVNGSKAVSIPIDQPLRALRDADGNITAQDHVDADAGGTVRNVEFVEFNGTENWAVAGASSTDYIAAYIVIPEKKAGMMNLMSSHFQIKEMGVTNPQSNFMRGANSSSAVYLSIAKAALDEWDESFSDAEKAALIKAWLAAQKAAGTPVKVQYGLAEPTRTSIEAPGIFETKQGTNTVETDGVKGTLSVQAGNTTYSGETVTFDVEPIIHTLHVHEYFKG</sequence>
<dbReference type="RefSeq" id="WP_066523568.1">
    <property type="nucleotide sequence ID" value="NZ_CABMOF010000023.1"/>
</dbReference>
<evidence type="ECO:0000313" key="2">
    <source>
        <dbReference type="EMBL" id="KXK67025.1"/>
    </source>
</evidence>
<proteinExistence type="predicted"/>
<dbReference type="Pfam" id="PF16774">
    <property type="entry name" value="Dit_N"/>
    <property type="match status" value="1"/>
</dbReference>
<dbReference type="EMBL" id="LSZW01000006">
    <property type="protein sequence ID" value="KXK67025.1"/>
    <property type="molecule type" value="Genomic_DNA"/>
</dbReference>
<gene>
    <name evidence="2" type="ORF">HMPREF3293_00120</name>
</gene>
<name>A0A136Q8M2_9FIRM</name>